<evidence type="ECO:0000313" key="3">
    <source>
        <dbReference type="Proteomes" id="UP000675881"/>
    </source>
</evidence>
<dbReference type="Pfam" id="PF07686">
    <property type="entry name" value="V-set"/>
    <property type="match status" value="1"/>
</dbReference>
<dbReference type="SMART" id="SM00409">
    <property type="entry name" value="IG"/>
    <property type="match status" value="2"/>
</dbReference>
<dbReference type="InterPro" id="IPR007110">
    <property type="entry name" value="Ig-like_dom"/>
</dbReference>
<dbReference type="SMART" id="SM00406">
    <property type="entry name" value="IGv"/>
    <property type="match status" value="2"/>
</dbReference>
<sequence>MDRFKVPLILQIEQNVQRFQDNRTLDDILIYFHNIIKRKLAPKNPLNSRDPTQRLGAKGSRNLYHHHQRRHHQRDLLTKVLIKNITVQLGGTAYLPCKIKNLGNNTVAWIRNRDSHIISTDRDVFIVDDRFSSLHNAATETWTISIKYVQARDAGSYECQVSTVPKSSIFVTLAVVVPKVRIFGNKEIHVKAGSQVQLKCIVSQAVSHPPFVTWYHDGQMVVSTNRRSPVLEKKSRDTIISSFTIKRAVKSDEGNYTCQPANLHTATVRLHVINGELSEPSIQSGHATFTSQHHCILFAIFFLFRFGQ</sequence>
<dbReference type="Proteomes" id="UP000675881">
    <property type="component" value="Chromosome 14"/>
</dbReference>
<feature type="domain" description="Ig-like" evidence="1">
    <location>
        <begin position="75"/>
        <end position="172"/>
    </location>
</feature>
<dbReference type="PANTHER" id="PTHR23279:SF21">
    <property type="entry name" value="DEFECTIVE PROBOSCIS EXTENSION RESPONSE 11, ISOFORM B-RELATED"/>
    <property type="match status" value="1"/>
</dbReference>
<dbReference type="OrthoDB" id="8049355at2759"/>
<name>A0A7R8CKJ1_LEPSM</name>
<evidence type="ECO:0000313" key="2">
    <source>
        <dbReference type="EMBL" id="CAF2848253.1"/>
    </source>
</evidence>
<dbReference type="InterPro" id="IPR036179">
    <property type="entry name" value="Ig-like_dom_sf"/>
</dbReference>
<organism evidence="2 3">
    <name type="scientific">Lepeophtheirus salmonis</name>
    <name type="common">Salmon louse</name>
    <name type="synonym">Caligus salmonis</name>
    <dbReference type="NCBI Taxonomy" id="72036"/>
    <lineage>
        <taxon>Eukaryota</taxon>
        <taxon>Metazoa</taxon>
        <taxon>Ecdysozoa</taxon>
        <taxon>Arthropoda</taxon>
        <taxon>Crustacea</taxon>
        <taxon>Multicrustacea</taxon>
        <taxon>Hexanauplia</taxon>
        <taxon>Copepoda</taxon>
        <taxon>Siphonostomatoida</taxon>
        <taxon>Caligidae</taxon>
        <taxon>Lepeophtheirus</taxon>
    </lineage>
</organism>
<dbReference type="InterPro" id="IPR013783">
    <property type="entry name" value="Ig-like_fold"/>
</dbReference>
<evidence type="ECO:0000259" key="1">
    <source>
        <dbReference type="PROSITE" id="PS50835"/>
    </source>
</evidence>
<dbReference type="EMBL" id="HG994593">
    <property type="protein sequence ID" value="CAF2848253.1"/>
    <property type="molecule type" value="Genomic_DNA"/>
</dbReference>
<dbReference type="PROSITE" id="PS50835">
    <property type="entry name" value="IG_LIKE"/>
    <property type="match status" value="2"/>
</dbReference>
<feature type="domain" description="Ig-like" evidence="1">
    <location>
        <begin position="178"/>
        <end position="269"/>
    </location>
</feature>
<dbReference type="Pfam" id="PF13927">
    <property type="entry name" value="Ig_3"/>
    <property type="match status" value="1"/>
</dbReference>
<dbReference type="InterPro" id="IPR013106">
    <property type="entry name" value="Ig_V-set"/>
</dbReference>
<dbReference type="InterPro" id="IPR003599">
    <property type="entry name" value="Ig_sub"/>
</dbReference>
<proteinExistence type="predicted"/>
<dbReference type="Gene3D" id="2.60.40.10">
    <property type="entry name" value="Immunoglobulins"/>
    <property type="match status" value="2"/>
</dbReference>
<dbReference type="SUPFAM" id="SSF48726">
    <property type="entry name" value="Immunoglobulin"/>
    <property type="match status" value="2"/>
</dbReference>
<reference evidence="2" key="1">
    <citation type="submission" date="2021-02" db="EMBL/GenBank/DDBJ databases">
        <authorList>
            <person name="Bekaert M."/>
        </authorList>
    </citation>
    <scope>NUCLEOTIDE SEQUENCE</scope>
    <source>
        <strain evidence="2">IoA-00</strain>
    </source>
</reference>
<dbReference type="InterPro" id="IPR037448">
    <property type="entry name" value="Zig-8"/>
</dbReference>
<gene>
    <name evidence="2" type="ORF">LSAA_4687</name>
</gene>
<dbReference type="GO" id="GO:0032589">
    <property type="term" value="C:neuron projection membrane"/>
    <property type="evidence" value="ECO:0007669"/>
    <property type="project" value="TreeGrafter"/>
</dbReference>
<dbReference type="InterPro" id="IPR003598">
    <property type="entry name" value="Ig_sub2"/>
</dbReference>
<accession>A0A7R8CKJ1</accession>
<dbReference type="AlphaFoldDB" id="A0A7R8CKJ1"/>
<dbReference type="CDD" id="cd00096">
    <property type="entry name" value="Ig"/>
    <property type="match status" value="1"/>
</dbReference>
<dbReference type="PANTHER" id="PTHR23279">
    <property type="entry name" value="DEFECTIVE PROBOSCIS EXTENSION RESPONSE DPR -RELATED"/>
    <property type="match status" value="1"/>
</dbReference>
<protein>
    <submittedName>
        <fullName evidence="2">(salmon louse) hypothetical protein</fullName>
    </submittedName>
</protein>
<keyword evidence="3" id="KW-1185">Reference proteome</keyword>
<dbReference type="FunFam" id="2.60.40.10:FF:000129">
    <property type="entry name" value="CLUMA_CG018772, isoform A"/>
    <property type="match status" value="1"/>
</dbReference>
<dbReference type="GO" id="GO:0050808">
    <property type="term" value="P:synapse organization"/>
    <property type="evidence" value="ECO:0007669"/>
    <property type="project" value="TreeGrafter"/>
</dbReference>
<dbReference type="SMART" id="SM00408">
    <property type="entry name" value="IGc2"/>
    <property type="match status" value="2"/>
</dbReference>